<dbReference type="AlphaFoldDB" id="A0A662DB39"/>
<feature type="non-terminal residue" evidence="18">
    <location>
        <position position="1"/>
    </location>
</feature>
<gene>
    <name evidence="15 18" type="primary">trpE</name>
    <name evidence="18" type="ORF">DRJ04_08380</name>
</gene>
<dbReference type="NCBIfam" id="TIGR00564">
    <property type="entry name" value="trpE_most"/>
    <property type="match status" value="1"/>
</dbReference>
<comment type="caution">
    <text evidence="18">The sequence shown here is derived from an EMBL/GenBank/DDBJ whole genome shotgun (WGS) entry which is preliminary data.</text>
</comment>
<evidence type="ECO:0000256" key="6">
    <source>
        <dbReference type="ARBA" id="ARBA00020653"/>
    </source>
</evidence>
<dbReference type="Pfam" id="PF00425">
    <property type="entry name" value="Chorismate_bind"/>
    <property type="match status" value="1"/>
</dbReference>
<keyword evidence="7 15" id="KW-0028">Amino-acid biosynthesis</keyword>
<keyword evidence="8 15" id="KW-0479">Metal-binding</keyword>
<organism evidence="18 19">
    <name type="scientific">Aerophobetes bacterium</name>
    <dbReference type="NCBI Taxonomy" id="2030807"/>
    <lineage>
        <taxon>Bacteria</taxon>
        <taxon>Candidatus Aerophobota</taxon>
    </lineage>
</organism>
<comment type="cofactor">
    <cofactor evidence="1 15">
        <name>Mg(2+)</name>
        <dbReference type="ChEBI" id="CHEBI:18420"/>
    </cofactor>
</comment>
<keyword evidence="11 15" id="KW-0057">Aromatic amino acid biosynthesis</keyword>
<dbReference type="InterPro" id="IPR019999">
    <property type="entry name" value="Anth_synth_I-like"/>
</dbReference>
<keyword evidence="10 15" id="KW-0460">Magnesium</keyword>
<comment type="catalytic activity">
    <reaction evidence="14 15">
        <text>chorismate + L-glutamine = anthranilate + pyruvate + L-glutamate + H(+)</text>
        <dbReference type="Rhea" id="RHEA:21732"/>
        <dbReference type="ChEBI" id="CHEBI:15361"/>
        <dbReference type="ChEBI" id="CHEBI:15378"/>
        <dbReference type="ChEBI" id="CHEBI:16567"/>
        <dbReference type="ChEBI" id="CHEBI:29748"/>
        <dbReference type="ChEBI" id="CHEBI:29985"/>
        <dbReference type="ChEBI" id="CHEBI:58359"/>
        <dbReference type="EC" id="4.1.3.27"/>
    </reaction>
</comment>
<evidence type="ECO:0000256" key="11">
    <source>
        <dbReference type="ARBA" id="ARBA00023141"/>
    </source>
</evidence>
<dbReference type="PANTHER" id="PTHR11236">
    <property type="entry name" value="AMINOBENZOATE/ANTHRANILATE SYNTHASE"/>
    <property type="match status" value="1"/>
</dbReference>
<keyword evidence="9 15" id="KW-0822">Tryptophan biosynthesis</keyword>
<dbReference type="InterPro" id="IPR005256">
    <property type="entry name" value="Anth_synth_I_PabB"/>
</dbReference>
<name>A0A662DB39_UNCAE</name>
<dbReference type="SUPFAM" id="SSF56322">
    <property type="entry name" value="ADC synthase"/>
    <property type="match status" value="1"/>
</dbReference>
<dbReference type="InterPro" id="IPR006805">
    <property type="entry name" value="Anth_synth_I_N"/>
</dbReference>
<evidence type="ECO:0000256" key="4">
    <source>
        <dbReference type="ARBA" id="ARBA00011575"/>
    </source>
</evidence>
<evidence type="ECO:0000256" key="13">
    <source>
        <dbReference type="ARBA" id="ARBA00025634"/>
    </source>
</evidence>
<dbReference type="Proteomes" id="UP000280417">
    <property type="component" value="Unassembled WGS sequence"/>
</dbReference>
<dbReference type="UniPathway" id="UPA00035">
    <property type="reaction ID" value="UER00040"/>
</dbReference>
<evidence type="ECO:0000256" key="8">
    <source>
        <dbReference type="ARBA" id="ARBA00022723"/>
    </source>
</evidence>
<proteinExistence type="inferred from homology"/>
<evidence type="ECO:0000313" key="19">
    <source>
        <dbReference type="Proteomes" id="UP000280417"/>
    </source>
</evidence>
<dbReference type="Pfam" id="PF04715">
    <property type="entry name" value="Anth_synt_I_N"/>
    <property type="match status" value="1"/>
</dbReference>
<protein>
    <recommendedName>
        <fullName evidence="6 15">Anthranilate synthase component 1</fullName>
        <ecNumber evidence="5 15">4.1.3.27</ecNumber>
    </recommendedName>
</protein>
<dbReference type="PANTHER" id="PTHR11236:SF48">
    <property type="entry name" value="ISOCHORISMATE SYNTHASE MENF"/>
    <property type="match status" value="1"/>
</dbReference>
<evidence type="ECO:0000256" key="3">
    <source>
        <dbReference type="ARBA" id="ARBA00009562"/>
    </source>
</evidence>
<evidence type="ECO:0000313" key="18">
    <source>
        <dbReference type="EMBL" id="RLE11256.1"/>
    </source>
</evidence>
<evidence type="ECO:0000256" key="1">
    <source>
        <dbReference type="ARBA" id="ARBA00001946"/>
    </source>
</evidence>
<evidence type="ECO:0000256" key="2">
    <source>
        <dbReference type="ARBA" id="ARBA00004873"/>
    </source>
</evidence>
<dbReference type="EMBL" id="QMQA01000269">
    <property type="protein sequence ID" value="RLE11256.1"/>
    <property type="molecule type" value="Genomic_DNA"/>
</dbReference>
<accession>A0A662DB39</accession>
<evidence type="ECO:0000256" key="12">
    <source>
        <dbReference type="ARBA" id="ARBA00023239"/>
    </source>
</evidence>
<dbReference type="GO" id="GO:0046872">
    <property type="term" value="F:metal ion binding"/>
    <property type="evidence" value="ECO:0007669"/>
    <property type="project" value="UniProtKB-KW"/>
</dbReference>
<comment type="function">
    <text evidence="13 15">Part of a heterotetrameric complex that catalyzes the two-step biosynthesis of anthranilate, an intermediate in the biosynthesis of L-tryptophan. In the first step, the glutamine-binding beta subunit (TrpG) of anthranilate synthase (AS) provides the glutamine amidotransferase activity which generates ammonia as a substrate that, along with chorismate, is used in the second step, catalyzed by the large alpha subunit of AS (TrpE) to produce anthranilate. In the absence of TrpG, TrpE can synthesize anthranilate directly from chorismate and high concentrations of ammonia.</text>
</comment>
<dbReference type="InterPro" id="IPR015890">
    <property type="entry name" value="Chorismate_C"/>
</dbReference>
<evidence type="ECO:0000256" key="10">
    <source>
        <dbReference type="ARBA" id="ARBA00022842"/>
    </source>
</evidence>
<evidence type="ECO:0000259" key="16">
    <source>
        <dbReference type="Pfam" id="PF00425"/>
    </source>
</evidence>
<reference evidence="18 19" key="1">
    <citation type="submission" date="2018-06" db="EMBL/GenBank/DDBJ databases">
        <title>Extensive metabolic versatility and redundancy in microbially diverse, dynamic hydrothermal sediments.</title>
        <authorList>
            <person name="Dombrowski N."/>
            <person name="Teske A."/>
            <person name="Baker B.J."/>
        </authorList>
    </citation>
    <scope>NUCLEOTIDE SEQUENCE [LARGE SCALE GENOMIC DNA]</scope>
    <source>
        <strain evidence="18">B3_G15</strain>
    </source>
</reference>
<sequence>REILADLETPVSAFIKLHLEKEDSMGKWEDYTYLLESVERGERLGRYSFIGIDPFMIFQSKGKRAYLSSSTGNTEVYEVDDDPLFILKKIMHRFKVVNLPYLPIFFGGAVGYVGYDVIKFWEKKVPSLNKEDSGFPDLFFIFTRNIVIFDHLDHRIKIISFAFLNGESPEKIYRRTKDRIEKIVSRLRCKLPQVQKVKNVKRKKEKVKSNFAQEDFIKAVKKAKEYIRDGDIFQVVLSQRFAREIYSSPFDIYRVLRSLNPSPYMYFLKFDDFSIVGSSPEILVRKEGEDVILRPIAGTRPRGRSEKEDVKLAEELITDEKERAEHIMLVDLGRNDLGRVCKYGTVEVKELFSLERYSHVMHLVSEVRGKLRKGLDQFDLLRACFPAGTVSGAPKVRAMQIIEELEPSLRGPYAGALGYFSFSGNMDTCIIIRTMIIQDNTAYIQAGAGIVADSIPENEFKETQNKARALVTAIELAEEGTEWLW</sequence>
<evidence type="ECO:0000256" key="9">
    <source>
        <dbReference type="ARBA" id="ARBA00022822"/>
    </source>
</evidence>
<evidence type="ECO:0000256" key="14">
    <source>
        <dbReference type="ARBA" id="ARBA00047683"/>
    </source>
</evidence>
<feature type="domain" description="Anthranilate synthase component I N-terminal" evidence="17">
    <location>
        <begin position="7"/>
        <end position="157"/>
    </location>
</feature>
<evidence type="ECO:0000256" key="7">
    <source>
        <dbReference type="ARBA" id="ARBA00022605"/>
    </source>
</evidence>
<dbReference type="GO" id="GO:0004049">
    <property type="term" value="F:anthranilate synthase activity"/>
    <property type="evidence" value="ECO:0007669"/>
    <property type="project" value="UniProtKB-EC"/>
</dbReference>
<keyword evidence="12 15" id="KW-0456">Lyase</keyword>
<dbReference type="PRINTS" id="PR00095">
    <property type="entry name" value="ANTSNTHASEI"/>
</dbReference>
<feature type="domain" description="Chorismate-utilising enzyme C-terminal" evidence="16">
    <location>
        <begin position="213"/>
        <end position="466"/>
    </location>
</feature>
<comment type="similarity">
    <text evidence="3 15">Belongs to the anthranilate synthase component I family.</text>
</comment>
<evidence type="ECO:0000256" key="15">
    <source>
        <dbReference type="RuleBase" id="RU364045"/>
    </source>
</evidence>
<comment type="subunit">
    <text evidence="4 15">Heterotetramer consisting of two non-identical subunits: a beta subunit (TrpG) and a large alpha subunit (TrpE).</text>
</comment>
<comment type="pathway">
    <text evidence="2 15">Amino-acid biosynthesis; L-tryptophan biosynthesis; L-tryptophan from chorismate: step 1/5.</text>
</comment>
<dbReference type="Gene3D" id="3.60.120.10">
    <property type="entry name" value="Anthranilate synthase"/>
    <property type="match status" value="1"/>
</dbReference>
<dbReference type="EC" id="4.1.3.27" evidence="5 15"/>
<evidence type="ECO:0000256" key="5">
    <source>
        <dbReference type="ARBA" id="ARBA00012266"/>
    </source>
</evidence>
<evidence type="ECO:0000259" key="17">
    <source>
        <dbReference type="Pfam" id="PF04715"/>
    </source>
</evidence>
<dbReference type="GO" id="GO:0000162">
    <property type="term" value="P:L-tryptophan biosynthetic process"/>
    <property type="evidence" value="ECO:0007669"/>
    <property type="project" value="UniProtKB-UniPathway"/>
</dbReference>
<dbReference type="InterPro" id="IPR005801">
    <property type="entry name" value="ADC_synthase"/>
</dbReference>